<dbReference type="InterPro" id="IPR050678">
    <property type="entry name" value="DNA_Partitioning_ATPase"/>
</dbReference>
<dbReference type="PANTHER" id="PTHR13696:SF52">
    <property type="entry name" value="PARA FAMILY PROTEIN CT_582"/>
    <property type="match status" value="1"/>
</dbReference>
<evidence type="ECO:0000313" key="2">
    <source>
        <dbReference type="EMBL" id="AGK57801.1"/>
    </source>
</evidence>
<evidence type="ECO:0000259" key="1">
    <source>
        <dbReference type="Pfam" id="PF13614"/>
    </source>
</evidence>
<dbReference type="Proteomes" id="UP000005952">
    <property type="component" value="Chromosome"/>
</dbReference>
<dbReference type="HOGENOM" id="CLU_037612_9_0_5"/>
<organism evidence="2 3">
    <name type="scientific">Hyphomicrobium denitrificans 1NES1</name>
    <dbReference type="NCBI Taxonomy" id="670307"/>
    <lineage>
        <taxon>Bacteria</taxon>
        <taxon>Pseudomonadati</taxon>
        <taxon>Pseudomonadota</taxon>
        <taxon>Alphaproteobacteria</taxon>
        <taxon>Hyphomicrobiales</taxon>
        <taxon>Hyphomicrobiaceae</taxon>
        <taxon>Hyphomicrobium</taxon>
    </lineage>
</organism>
<dbReference type="InterPro" id="IPR027417">
    <property type="entry name" value="P-loop_NTPase"/>
</dbReference>
<dbReference type="Gene3D" id="3.40.50.300">
    <property type="entry name" value="P-loop containing nucleotide triphosphate hydrolases"/>
    <property type="match status" value="1"/>
</dbReference>
<dbReference type="PANTHER" id="PTHR13696">
    <property type="entry name" value="P-LOOP CONTAINING NUCLEOSIDE TRIPHOSPHATE HYDROLASE"/>
    <property type="match status" value="1"/>
</dbReference>
<dbReference type="KEGG" id="hdt:HYPDE_30633"/>
<dbReference type="InterPro" id="IPR025669">
    <property type="entry name" value="AAA_dom"/>
</dbReference>
<dbReference type="AlphaFoldDB" id="N0BB88"/>
<protein>
    <submittedName>
        <fullName evidence="2">Cobyrinic acid ac-diamide synthase</fullName>
    </submittedName>
</protein>
<feature type="domain" description="AAA" evidence="1">
    <location>
        <begin position="4"/>
        <end position="196"/>
    </location>
</feature>
<dbReference type="OrthoDB" id="9777757at2"/>
<dbReference type="RefSeq" id="WP_015597834.1">
    <property type="nucleotide sequence ID" value="NC_021172.1"/>
</dbReference>
<dbReference type="Pfam" id="PF13614">
    <property type="entry name" value="AAA_31"/>
    <property type="match status" value="1"/>
</dbReference>
<evidence type="ECO:0000313" key="3">
    <source>
        <dbReference type="Proteomes" id="UP000005952"/>
    </source>
</evidence>
<name>N0BB88_9HYPH</name>
<dbReference type="STRING" id="670307.HYPDE_30633"/>
<dbReference type="eggNOG" id="COG1192">
    <property type="taxonomic scope" value="Bacteria"/>
</dbReference>
<sequence>MSIIVAIANPKGGVGKSLTTMMLADGLALTYGARILVIDADPQAGVTKALLGIAAEHELQRRQIGLGTILQSFQKGESIRLAGHRVAAGDLVELRSRQPGLIDIIPSNHELLGALPDFEHATRKKRRKDRLDVLLSNALRAELHHIESNYDVVLIDCPAGPGALGLTGMRLAQHIVMPTSLETNAYSTLTDFLKFILADDLDLASQVRVHPLITQYHATNTTQREMLHHIKQGLYELNAIPRPVPYATALQNAAAHPGPGAFRSAREKYGNALPDLVAMTKAVAERISSNHRG</sequence>
<dbReference type="CDD" id="cd02042">
    <property type="entry name" value="ParAB_family"/>
    <property type="match status" value="1"/>
</dbReference>
<dbReference type="EMBL" id="CP005587">
    <property type="protein sequence ID" value="AGK57801.1"/>
    <property type="molecule type" value="Genomic_DNA"/>
</dbReference>
<keyword evidence="3" id="KW-1185">Reference proteome</keyword>
<gene>
    <name evidence="2" type="ORF">HYPDE_30633</name>
</gene>
<accession>N0BB88</accession>
<reference evidence="2 3" key="1">
    <citation type="journal article" date="2013" name="Genome Announc.">
        <title>Genome sequences for three denitrifying bacterial strains isolated from a uranium- and nitrate-contaminated subsurface environment.</title>
        <authorList>
            <person name="Venkatramanan R."/>
            <person name="Prakash O."/>
            <person name="Woyke T."/>
            <person name="Chain P."/>
            <person name="Goodwin L.A."/>
            <person name="Watson D."/>
            <person name="Brooks S."/>
            <person name="Kostka J.E."/>
            <person name="Green S.J."/>
        </authorList>
    </citation>
    <scope>NUCLEOTIDE SEQUENCE [LARGE SCALE GENOMIC DNA]</scope>
    <source>
        <strain evidence="2 3">1NES1</strain>
    </source>
</reference>
<dbReference type="SUPFAM" id="SSF52540">
    <property type="entry name" value="P-loop containing nucleoside triphosphate hydrolases"/>
    <property type="match status" value="1"/>
</dbReference>
<proteinExistence type="predicted"/>